<dbReference type="GO" id="GO:0004022">
    <property type="term" value="F:alcohol dehydrogenase (NAD+) activity"/>
    <property type="evidence" value="ECO:0007669"/>
    <property type="project" value="UniProtKB-EC"/>
</dbReference>
<gene>
    <name evidence="13" type="ORF">BJY22_004822</name>
</gene>
<dbReference type="GO" id="GO:0008270">
    <property type="term" value="F:zinc ion binding"/>
    <property type="evidence" value="ECO:0007669"/>
    <property type="project" value="InterPro"/>
</dbReference>
<dbReference type="Gene3D" id="3.90.180.10">
    <property type="entry name" value="Medium-chain alcohol dehydrogenases, catalytic domain"/>
    <property type="match status" value="1"/>
</dbReference>
<dbReference type="FunFam" id="3.90.180.10:FF:000002">
    <property type="entry name" value="Alcohol dehydrogenase AdhP"/>
    <property type="match status" value="1"/>
</dbReference>
<organism evidence="13 14">
    <name type="scientific">Kribbella shirazensis</name>
    <dbReference type="NCBI Taxonomy" id="1105143"/>
    <lineage>
        <taxon>Bacteria</taxon>
        <taxon>Bacillati</taxon>
        <taxon>Actinomycetota</taxon>
        <taxon>Actinomycetes</taxon>
        <taxon>Propionibacteriales</taxon>
        <taxon>Kribbellaceae</taxon>
        <taxon>Kribbella</taxon>
    </lineage>
</organism>
<protein>
    <recommendedName>
        <fullName evidence="4">Alcohol dehydrogenase</fullName>
        <ecNumber evidence="3">1.1.1.1</ecNumber>
    </recommendedName>
</protein>
<comment type="caution">
    <text evidence="13">The sequence shown here is derived from an EMBL/GenBank/DDBJ whole genome shotgun (WGS) entry which is preliminary data.</text>
</comment>
<dbReference type="InterPro" id="IPR013149">
    <property type="entry name" value="ADH-like_C"/>
</dbReference>
<evidence type="ECO:0000256" key="5">
    <source>
        <dbReference type="ARBA" id="ARBA00022723"/>
    </source>
</evidence>
<dbReference type="EMBL" id="JAASRO010000001">
    <property type="protein sequence ID" value="NIK59105.1"/>
    <property type="molecule type" value="Genomic_DNA"/>
</dbReference>
<dbReference type="SMART" id="SM00829">
    <property type="entry name" value="PKS_ER"/>
    <property type="match status" value="1"/>
</dbReference>
<dbReference type="InterPro" id="IPR036291">
    <property type="entry name" value="NAD(P)-bd_dom_sf"/>
</dbReference>
<keyword evidence="6 11" id="KW-0862">Zinc</keyword>
<dbReference type="PANTHER" id="PTHR42940">
    <property type="entry name" value="ALCOHOL DEHYDROGENASE 1-RELATED"/>
    <property type="match status" value="1"/>
</dbReference>
<keyword evidence="8" id="KW-0520">NAD</keyword>
<proteinExistence type="inferred from homology"/>
<evidence type="ECO:0000259" key="12">
    <source>
        <dbReference type="SMART" id="SM00829"/>
    </source>
</evidence>
<evidence type="ECO:0000256" key="11">
    <source>
        <dbReference type="RuleBase" id="RU361277"/>
    </source>
</evidence>
<evidence type="ECO:0000256" key="8">
    <source>
        <dbReference type="ARBA" id="ARBA00023027"/>
    </source>
</evidence>
<dbReference type="InterPro" id="IPR002328">
    <property type="entry name" value="ADH_Zn_CS"/>
</dbReference>
<evidence type="ECO:0000256" key="10">
    <source>
        <dbReference type="ARBA" id="ARBA00049243"/>
    </source>
</evidence>
<reference evidence="13 14" key="1">
    <citation type="submission" date="2020-03" db="EMBL/GenBank/DDBJ databases">
        <title>Sequencing the genomes of 1000 actinobacteria strains.</title>
        <authorList>
            <person name="Klenk H.-P."/>
        </authorList>
    </citation>
    <scope>NUCLEOTIDE SEQUENCE [LARGE SCALE GENOMIC DNA]</scope>
    <source>
        <strain evidence="13 14">DSM 45490</strain>
    </source>
</reference>
<dbReference type="AlphaFoldDB" id="A0A7X6A2N0"/>
<accession>A0A7X6A2N0</accession>
<evidence type="ECO:0000313" key="13">
    <source>
        <dbReference type="EMBL" id="NIK59105.1"/>
    </source>
</evidence>
<keyword evidence="14" id="KW-1185">Reference proteome</keyword>
<dbReference type="Pfam" id="PF08240">
    <property type="entry name" value="ADH_N"/>
    <property type="match status" value="1"/>
</dbReference>
<keyword evidence="5 11" id="KW-0479">Metal-binding</keyword>
<comment type="catalytic activity">
    <reaction evidence="9">
        <text>a secondary alcohol + NAD(+) = a ketone + NADH + H(+)</text>
        <dbReference type="Rhea" id="RHEA:10740"/>
        <dbReference type="ChEBI" id="CHEBI:15378"/>
        <dbReference type="ChEBI" id="CHEBI:17087"/>
        <dbReference type="ChEBI" id="CHEBI:35681"/>
        <dbReference type="ChEBI" id="CHEBI:57540"/>
        <dbReference type="ChEBI" id="CHEBI:57945"/>
        <dbReference type="EC" id="1.1.1.1"/>
    </reaction>
</comment>
<dbReference type="Gene3D" id="3.40.50.720">
    <property type="entry name" value="NAD(P)-binding Rossmann-like Domain"/>
    <property type="match status" value="1"/>
</dbReference>
<dbReference type="InterPro" id="IPR011032">
    <property type="entry name" value="GroES-like_sf"/>
</dbReference>
<keyword evidence="7 13" id="KW-0560">Oxidoreductase</keyword>
<dbReference type="PROSITE" id="PS00059">
    <property type="entry name" value="ADH_ZINC"/>
    <property type="match status" value="1"/>
</dbReference>
<dbReference type="SUPFAM" id="SSF50129">
    <property type="entry name" value="GroES-like"/>
    <property type="match status" value="1"/>
</dbReference>
<dbReference type="Proteomes" id="UP000555407">
    <property type="component" value="Unassembled WGS sequence"/>
</dbReference>
<evidence type="ECO:0000313" key="14">
    <source>
        <dbReference type="Proteomes" id="UP000555407"/>
    </source>
</evidence>
<evidence type="ECO:0000256" key="4">
    <source>
        <dbReference type="ARBA" id="ARBA00016352"/>
    </source>
</evidence>
<name>A0A7X6A2N0_9ACTN</name>
<feature type="domain" description="Enoyl reductase (ER)" evidence="12">
    <location>
        <begin position="9"/>
        <end position="336"/>
    </location>
</feature>
<evidence type="ECO:0000256" key="6">
    <source>
        <dbReference type="ARBA" id="ARBA00022833"/>
    </source>
</evidence>
<dbReference type="PANTHER" id="PTHR42940:SF8">
    <property type="entry name" value="VACUOLAR PROTEIN SORTING-ASSOCIATED PROTEIN 11"/>
    <property type="match status" value="1"/>
</dbReference>
<dbReference type="EC" id="1.1.1.1" evidence="3"/>
<dbReference type="SUPFAM" id="SSF51735">
    <property type="entry name" value="NAD(P)-binding Rossmann-fold domains"/>
    <property type="match status" value="1"/>
</dbReference>
<evidence type="ECO:0000256" key="1">
    <source>
        <dbReference type="ARBA" id="ARBA00001947"/>
    </source>
</evidence>
<evidence type="ECO:0000256" key="2">
    <source>
        <dbReference type="ARBA" id="ARBA00008072"/>
    </source>
</evidence>
<dbReference type="Pfam" id="PF00107">
    <property type="entry name" value="ADH_zinc_N"/>
    <property type="match status" value="1"/>
</dbReference>
<dbReference type="FunFam" id="3.40.50.720:FF:000039">
    <property type="entry name" value="Alcohol dehydrogenase AdhP"/>
    <property type="match status" value="1"/>
</dbReference>
<evidence type="ECO:0000256" key="9">
    <source>
        <dbReference type="ARBA" id="ARBA00049164"/>
    </source>
</evidence>
<dbReference type="CDD" id="cd08297">
    <property type="entry name" value="CAD3"/>
    <property type="match status" value="1"/>
</dbReference>
<evidence type="ECO:0000256" key="3">
    <source>
        <dbReference type="ARBA" id="ARBA00013190"/>
    </source>
</evidence>
<comment type="cofactor">
    <cofactor evidence="1 11">
        <name>Zn(2+)</name>
        <dbReference type="ChEBI" id="CHEBI:29105"/>
    </cofactor>
</comment>
<comment type="catalytic activity">
    <reaction evidence="10">
        <text>a primary alcohol + NAD(+) = an aldehyde + NADH + H(+)</text>
        <dbReference type="Rhea" id="RHEA:10736"/>
        <dbReference type="ChEBI" id="CHEBI:15378"/>
        <dbReference type="ChEBI" id="CHEBI:15734"/>
        <dbReference type="ChEBI" id="CHEBI:17478"/>
        <dbReference type="ChEBI" id="CHEBI:57540"/>
        <dbReference type="ChEBI" id="CHEBI:57945"/>
        <dbReference type="EC" id="1.1.1.1"/>
    </reaction>
</comment>
<dbReference type="InterPro" id="IPR013154">
    <property type="entry name" value="ADH-like_N"/>
</dbReference>
<evidence type="ECO:0000256" key="7">
    <source>
        <dbReference type="ARBA" id="ARBA00023002"/>
    </source>
</evidence>
<comment type="similarity">
    <text evidence="2 11">Belongs to the zinc-containing alcohol dehydrogenase family.</text>
</comment>
<dbReference type="InterPro" id="IPR020843">
    <property type="entry name" value="ER"/>
</dbReference>
<sequence>MMKAAVVTDFTKPLEIQEVPMPEPGPGDVLVRMETSGLCHTDIHAAHGDWPVKPTPPFVPGHEGIGVVEKLGAGVTERAVGDRVAIAWLGYACGTCRYCISGWETLCLEQRNSGYSVNGSFAEYAVVPATFAAVVPQGVSSRDAAPLTCAGVTTYKAIRVANVVPAETVAIFGVGGLGHLALQYARIVGGITVGVDIEDSKLEMAEELGADHVVNAAKADPVEAIQALGGADVAVVLAANPRVFDQAFQSLRRGGRLVCVGLPGDNAAMSVPIFDAVLNGKSVIGSIVGTRNDLADVFALHAAGRTRVIAVDRKLDEVNQSIADVLAGDIPARVVFQF</sequence>